<keyword evidence="4" id="KW-1185">Reference proteome</keyword>
<dbReference type="CDD" id="cd02696">
    <property type="entry name" value="MurNAc-LAA"/>
    <property type="match status" value="1"/>
</dbReference>
<dbReference type="Proteomes" id="UP000238836">
    <property type="component" value="Unassembled WGS sequence"/>
</dbReference>
<dbReference type="EMBL" id="PVTZ01000002">
    <property type="protein sequence ID" value="PRZ16670.1"/>
    <property type="molecule type" value="Genomic_DNA"/>
</dbReference>
<comment type="caution">
    <text evidence="3">The sequence shown here is derived from an EMBL/GenBank/DDBJ whole genome shotgun (WGS) entry which is preliminary data.</text>
</comment>
<dbReference type="SMART" id="SM00646">
    <property type="entry name" value="Ami_3"/>
    <property type="match status" value="1"/>
</dbReference>
<dbReference type="PANTHER" id="PTHR30404">
    <property type="entry name" value="N-ACETYLMURAMOYL-L-ALANINE AMIDASE"/>
    <property type="match status" value="1"/>
</dbReference>
<dbReference type="PANTHER" id="PTHR30404:SF0">
    <property type="entry name" value="N-ACETYLMURAMOYL-L-ALANINE AMIDASE AMIC"/>
    <property type="match status" value="1"/>
</dbReference>
<sequence>MKTCKIAPYVAQNAPARTKQIQKAINDQVLSYLKGYGIGAHGNPAKNDSQAARSRIAVLRDTRMPAVLLECLFIDNAKENELLRDQKFLDGLAKSIVKGLAVALGLKKKVTKPKPMYRVVVDDKEVMDTAYHSKILDEVLNGLEKKVNQISIKKLD</sequence>
<organism evidence="3 4">
    <name type="scientific">Laceyella sediminis</name>
    <dbReference type="NCBI Taxonomy" id="573074"/>
    <lineage>
        <taxon>Bacteria</taxon>
        <taxon>Bacillati</taxon>
        <taxon>Bacillota</taxon>
        <taxon>Bacilli</taxon>
        <taxon>Bacillales</taxon>
        <taxon>Thermoactinomycetaceae</taxon>
        <taxon>Laceyella</taxon>
    </lineage>
</organism>
<dbReference type="InterPro" id="IPR050695">
    <property type="entry name" value="N-acetylmuramoyl_amidase_3"/>
</dbReference>
<keyword evidence="1" id="KW-0378">Hydrolase</keyword>
<dbReference type="InterPro" id="IPR002508">
    <property type="entry name" value="MurNAc-LAA_cat"/>
</dbReference>
<name>A0ABX5EV42_9BACL</name>
<evidence type="ECO:0000313" key="3">
    <source>
        <dbReference type="EMBL" id="PRZ16670.1"/>
    </source>
</evidence>
<gene>
    <name evidence="3" type="ORF">CLV36_102384</name>
</gene>
<evidence type="ECO:0000313" key="4">
    <source>
        <dbReference type="Proteomes" id="UP000238836"/>
    </source>
</evidence>
<evidence type="ECO:0000256" key="1">
    <source>
        <dbReference type="ARBA" id="ARBA00022801"/>
    </source>
</evidence>
<evidence type="ECO:0000259" key="2">
    <source>
        <dbReference type="SMART" id="SM00646"/>
    </source>
</evidence>
<dbReference type="Gene3D" id="3.40.630.40">
    <property type="entry name" value="Zn-dependent exopeptidases"/>
    <property type="match status" value="1"/>
</dbReference>
<proteinExistence type="predicted"/>
<feature type="domain" description="MurNAc-LAA" evidence="2">
    <location>
        <begin position="3"/>
        <end position="101"/>
    </location>
</feature>
<protein>
    <submittedName>
        <fullName evidence="3">N-acetylmuramoyl-L-alanine amidase</fullName>
    </submittedName>
</protein>
<dbReference type="Pfam" id="PF01520">
    <property type="entry name" value="Amidase_3"/>
    <property type="match status" value="1"/>
</dbReference>
<dbReference type="SUPFAM" id="SSF53187">
    <property type="entry name" value="Zn-dependent exopeptidases"/>
    <property type="match status" value="1"/>
</dbReference>
<reference evidence="3 4" key="1">
    <citation type="submission" date="2018-03" db="EMBL/GenBank/DDBJ databases">
        <title>Genomic Encyclopedia of Archaeal and Bacterial Type Strains, Phase II (KMG-II): from individual species to whole genera.</title>
        <authorList>
            <person name="Goeker M."/>
        </authorList>
    </citation>
    <scope>NUCLEOTIDE SEQUENCE [LARGE SCALE GENOMIC DNA]</scope>
    <source>
        <strain evidence="3 4">RHA1</strain>
    </source>
</reference>
<accession>A0ABX5EV42</accession>